<dbReference type="InterPro" id="IPR000422">
    <property type="entry name" value="DHBP_synthase_RibB"/>
</dbReference>
<dbReference type="InterPro" id="IPR000926">
    <property type="entry name" value="RibA"/>
</dbReference>
<dbReference type="GO" id="GO:0005829">
    <property type="term" value="C:cytosol"/>
    <property type="evidence" value="ECO:0007669"/>
    <property type="project" value="TreeGrafter"/>
</dbReference>
<keyword evidence="7" id="KW-0686">Riboflavin biosynthesis</keyword>
<reference evidence="19 20" key="2">
    <citation type="journal article" date="2007" name="BMC Biol.">
        <title>A 100%-complete sequence reveals unusually simple genomic features in the hot-spring red alga Cyanidioschyzon merolae.</title>
        <authorList>
            <person name="Nozaki H."/>
            <person name="Takano H."/>
            <person name="Misumi O."/>
            <person name="Terasawa K."/>
            <person name="Matsuzaki M."/>
            <person name="Maruyama S."/>
            <person name="Nishida K."/>
            <person name="Yagisawa F."/>
            <person name="Yoshida Y."/>
            <person name="Fujiwara T."/>
            <person name="Takio S."/>
            <person name="Tamura K."/>
            <person name="Chung S.J."/>
            <person name="Nakamura S."/>
            <person name="Kuroiwa H."/>
            <person name="Tanaka K."/>
            <person name="Sato N."/>
            <person name="Kuroiwa T."/>
        </authorList>
    </citation>
    <scope>NUCLEOTIDE SEQUENCE [LARGE SCALE GENOMIC DNA]</scope>
    <source>
        <strain evidence="19 20">10D</strain>
    </source>
</reference>
<keyword evidence="16" id="KW-0511">Multifunctional enzyme</keyword>
<evidence type="ECO:0000256" key="4">
    <source>
        <dbReference type="ARBA" id="ARBA00004853"/>
    </source>
</evidence>
<keyword evidence="10" id="KW-0378">Hydrolase</keyword>
<dbReference type="OrthoDB" id="2913at2759"/>
<dbReference type="InterPro" id="IPR016299">
    <property type="entry name" value="Riboflavin_synth_RibBA"/>
</dbReference>
<protein>
    <submittedName>
        <fullName evidence="19">GTP cyclohydrolase II / 3,4-dihydroxy-2-butanone 4-phosphate synthase</fullName>
    </submittedName>
</protein>
<evidence type="ECO:0000256" key="2">
    <source>
        <dbReference type="ARBA" id="ARBA00001946"/>
    </source>
</evidence>
<dbReference type="FunFam" id="3.40.50.10990:FF:000001">
    <property type="entry name" value="Riboflavin biosynthesis protein RibBA"/>
    <property type="match status" value="1"/>
</dbReference>
<gene>
    <name evidence="19" type="ORF">CYME_CMP119C</name>
</gene>
<evidence type="ECO:0000256" key="9">
    <source>
        <dbReference type="ARBA" id="ARBA00022741"/>
    </source>
</evidence>
<dbReference type="HAMAP" id="MF_00179">
    <property type="entry name" value="RibA"/>
    <property type="match status" value="1"/>
</dbReference>
<dbReference type="NCBIfam" id="NF006803">
    <property type="entry name" value="PRK09311.1"/>
    <property type="match status" value="1"/>
</dbReference>
<dbReference type="Gramene" id="CMP119CT">
    <property type="protein sequence ID" value="CMP119CT"/>
    <property type="gene ID" value="CMP119C"/>
</dbReference>
<evidence type="ECO:0000256" key="17">
    <source>
        <dbReference type="ARBA" id="ARBA00049295"/>
    </source>
</evidence>
<comment type="pathway">
    <text evidence="4">Cofactor biosynthesis; riboflavin biosynthesis; 5-amino-6-(D-ribitylamino)uracil from GTP: step 1/4.</text>
</comment>
<accession>M1VFL2</accession>
<dbReference type="UniPathway" id="UPA00275">
    <property type="reaction ID" value="UER00400"/>
</dbReference>
<dbReference type="GO" id="GO:0046872">
    <property type="term" value="F:metal ion binding"/>
    <property type="evidence" value="ECO:0007669"/>
    <property type="project" value="UniProtKB-KW"/>
</dbReference>
<dbReference type="PANTHER" id="PTHR21327">
    <property type="entry name" value="GTP CYCLOHYDROLASE II-RELATED"/>
    <property type="match status" value="1"/>
</dbReference>
<dbReference type="AlphaFoldDB" id="M1VFL2"/>
<dbReference type="GeneID" id="16996039"/>
<keyword evidence="20" id="KW-1185">Reference proteome</keyword>
<dbReference type="Gene3D" id="3.40.50.10990">
    <property type="entry name" value="GTP cyclohydrolase II"/>
    <property type="match status" value="1"/>
</dbReference>
<comment type="cofactor">
    <cofactor evidence="2">
        <name>Mg(2+)</name>
        <dbReference type="ChEBI" id="CHEBI:18420"/>
    </cofactor>
</comment>
<evidence type="ECO:0000256" key="3">
    <source>
        <dbReference type="ARBA" id="ARBA00001947"/>
    </source>
</evidence>
<comment type="cofactor">
    <cofactor evidence="3">
        <name>Zn(2+)</name>
        <dbReference type="ChEBI" id="CHEBI:29105"/>
    </cofactor>
</comment>
<dbReference type="KEGG" id="cme:CYME_CMP119C"/>
<evidence type="ECO:0000313" key="20">
    <source>
        <dbReference type="Proteomes" id="UP000007014"/>
    </source>
</evidence>
<dbReference type="HAMAP" id="MF_01283">
    <property type="entry name" value="RibBA"/>
    <property type="match status" value="1"/>
</dbReference>
<dbReference type="NCBIfam" id="TIGR00506">
    <property type="entry name" value="ribB"/>
    <property type="match status" value="1"/>
</dbReference>
<keyword evidence="12" id="KW-0460">Magnesium</keyword>
<dbReference type="GO" id="GO:0003935">
    <property type="term" value="F:GTP cyclohydrolase II activity"/>
    <property type="evidence" value="ECO:0007669"/>
    <property type="project" value="UniProtKB-EC"/>
</dbReference>
<evidence type="ECO:0000313" key="19">
    <source>
        <dbReference type="EMBL" id="BAM81762.1"/>
    </source>
</evidence>
<dbReference type="Proteomes" id="UP000007014">
    <property type="component" value="Chromosome 16"/>
</dbReference>
<dbReference type="EMBL" id="AP006498">
    <property type="protein sequence ID" value="BAM81762.1"/>
    <property type="molecule type" value="Genomic_DNA"/>
</dbReference>
<comment type="similarity">
    <text evidence="6">In the N-terminal section; belongs to the DHBP synthase family.</text>
</comment>
<evidence type="ECO:0000259" key="18">
    <source>
        <dbReference type="Pfam" id="PF00925"/>
    </source>
</evidence>
<dbReference type="CDD" id="cd00641">
    <property type="entry name" value="GTP_cyclohydro2"/>
    <property type="match status" value="1"/>
</dbReference>
<proteinExistence type="inferred from homology"/>
<dbReference type="SUPFAM" id="SSF142695">
    <property type="entry name" value="RibA-like"/>
    <property type="match status" value="1"/>
</dbReference>
<dbReference type="HAMAP" id="MF_00180">
    <property type="entry name" value="RibB"/>
    <property type="match status" value="1"/>
</dbReference>
<evidence type="ECO:0000256" key="5">
    <source>
        <dbReference type="ARBA" id="ARBA00004904"/>
    </source>
</evidence>
<evidence type="ECO:0000256" key="16">
    <source>
        <dbReference type="ARBA" id="ARBA00023268"/>
    </source>
</evidence>
<dbReference type="InterPro" id="IPR017945">
    <property type="entry name" value="DHBP_synth_RibB-like_a/b_dom"/>
</dbReference>
<dbReference type="RefSeq" id="XP_005537798.1">
    <property type="nucleotide sequence ID" value="XM_005537741.1"/>
</dbReference>
<dbReference type="InterPro" id="IPR036144">
    <property type="entry name" value="RibA-like_sf"/>
</dbReference>
<evidence type="ECO:0000256" key="7">
    <source>
        <dbReference type="ARBA" id="ARBA00022619"/>
    </source>
</evidence>
<evidence type="ECO:0000256" key="11">
    <source>
        <dbReference type="ARBA" id="ARBA00022833"/>
    </source>
</evidence>
<dbReference type="FunFam" id="3.90.870.10:FF:000001">
    <property type="entry name" value="Riboflavin biosynthesis protein RibBA"/>
    <property type="match status" value="1"/>
</dbReference>
<dbReference type="PANTHER" id="PTHR21327:SF18">
    <property type="entry name" value="3,4-DIHYDROXY-2-BUTANONE 4-PHOSPHATE SYNTHASE"/>
    <property type="match status" value="1"/>
</dbReference>
<dbReference type="NCBIfam" id="TIGR00505">
    <property type="entry name" value="ribA"/>
    <property type="match status" value="1"/>
</dbReference>
<name>M1VFL2_CYAM1</name>
<dbReference type="OMA" id="ECRGLIC"/>
<evidence type="ECO:0000256" key="15">
    <source>
        <dbReference type="ARBA" id="ARBA00023239"/>
    </source>
</evidence>
<evidence type="ECO:0000256" key="6">
    <source>
        <dbReference type="ARBA" id="ARBA00005520"/>
    </source>
</evidence>
<dbReference type="Pfam" id="PF00926">
    <property type="entry name" value="DHBP_synthase"/>
    <property type="match status" value="1"/>
</dbReference>
<keyword evidence="8" id="KW-0479">Metal-binding</keyword>
<evidence type="ECO:0000256" key="8">
    <source>
        <dbReference type="ARBA" id="ARBA00022723"/>
    </source>
</evidence>
<dbReference type="HOGENOM" id="CLU_020273_1_2_1"/>
<comment type="cofactor">
    <cofactor evidence="1">
        <name>Mn(2+)</name>
        <dbReference type="ChEBI" id="CHEBI:29035"/>
    </cofactor>
</comment>
<keyword evidence="13" id="KW-0342">GTP-binding</keyword>
<comment type="catalytic activity">
    <reaction evidence="17">
        <text>GTP + 4 H2O = 2,5-diamino-6-hydroxy-4-(5-phosphoribosylamino)-pyrimidine + formate + 2 phosphate + 3 H(+)</text>
        <dbReference type="Rhea" id="RHEA:23704"/>
        <dbReference type="ChEBI" id="CHEBI:15377"/>
        <dbReference type="ChEBI" id="CHEBI:15378"/>
        <dbReference type="ChEBI" id="CHEBI:15740"/>
        <dbReference type="ChEBI" id="CHEBI:37565"/>
        <dbReference type="ChEBI" id="CHEBI:43474"/>
        <dbReference type="ChEBI" id="CHEBI:58614"/>
        <dbReference type="EC" id="3.5.4.25"/>
    </reaction>
</comment>
<keyword evidence="11" id="KW-0862">Zinc</keyword>
<dbReference type="GO" id="GO:0005525">
    <property type="term" value="F:GTP binding"/>
    <property type="evidence" value="ECO:0007669"/>
    <property type="project" value="UniProtKB-KW"/>
</dbReference>
<evidence type="ECO:0000256" key="12">
    <source>
        <dbReference type="ARBA" id="ARBA00022842"/>
    </source>
</evidence>
<evidence type="ECO:0000256" key="1">
    <source>
        <dbReference type="ARBA" id="ARBA00001936"/>
    </source>
</evidence>
<dbReference type="InterPro" id="IPR032677">
    <property type="entry name" value="GTP_cyclohydro_II"/>
</dbReference>
<keyword evidence="9" id="KW-0547">Nucleotide-binding</keyword>
<dbReference type="Gene3D" id="3.90.870.10">
    <property type="entry name" value="DHBP synthase"/>
    <property type="match status" value="1"/>
</dbReference>
<evidence type="ECO:0000256" key="10">
    <source>
        <dbReference type="ARBA" id="ARBA00022801"/>
    </source>
</evidence>
<dbReference type="eggNOG" id="KOG1284">
    <property type="taxonomic scope" value="Eukaryota"/>
</dbReference>
<comment type="pathway">
    <text evidence="5">Cofactor biosynthesis; riboflavin biosynthesis; 2-hydroxy-3-oxobutyl phosphate from D-ribulose 5-phosphate: step 1/1.</text>
</comment>
<keyword evidence="15" id="KW-0456">Lyase</keyword>
<evidence type="ECO:0000256" key="14">
    <source>
        <dbReference type="ARBA" id="ARBA00023211"/>
    </source>
</evidence>
<organism evidence="19 20">
    <name type="scientific">Cyanidioschyzon merolae (strain NIES-3377 / 10D)</name>
    <name type="common">Unicellular red alga</name>
    <dbReference type="NCBI Taxonomy" id="280699"/>
    <lineage>
        <taxon>Eukaryota</taxon>
        <taxon>Rhodophyta</taxon>
        <taxon>Bangiophyceae</taxon>
        <taxon>Cyanidiales</taxon>
        <taxon>Cyanidiaceae</taxon>
        <taxon>Cyanidioschyzon</taxon>
    </lineage>
</organism>
<dbReference type="NCBIfam" id="NF001591">
    <property type="entry name" value="PRK00393.1"/>
    <property type="match status" value="1"/>
</dbReference>
<dbReference type="STRING" id="280699.M1VFL2"/>
<dbReference type="GO" id="GO:0009231">
    <property type="term" value="P:riboflavin biosynthetic process"/>
    <property type="evidence" value="ECO:0007669"/>
    <property type="project" value="UniProtKB-UniPathway"/>
</dbReference>
<feature type="domain" description="GTP cyclohydrolase II" evidence="18">
    <location>
        <begin position="343"/>
        <end position="507"/>
    </location>
</feature>
<sequence>MFQCVPARVSWSVSGVHARRQLASNFLGRRNYFKIIGTMKNLSLMRGALAQSAGDGTAAERAPGATPAPAPAAVNSSHVQSLAARGVFCEAERLGDSLRDAPEAEMETENGSVGASGFATTDKDVGWCFGEQSVLNAIAALQRGEFVVVTDDEDRENEGDLILAAEKATPQAIAFMVRHTSGVICVSMEEERLNELRLFQMVPDNEDPKRTSFTVSVDLKHGVTTGISAADRSATIRALANPRSTADDFRRPGHIFPLRYAKGGVLKRAGHTEASLDLCRLAGLAPVGVLCEIVNDSDGSMARMPDLEVFSKQHGLVLTSIADLVCFRRRREKLVRRIEPQGARMPTKYGDFTVYAYVSELDGCEHLALVRGDPQQFSNRPVLVRVHSECCTGDVFGSLRCDCGLQLQFAMEKIAAENQGVLVYLRGQEGRGIGLSHKIRAYTLQDAGRDTVEANEDLGLPVDSREYGIGAQILVDLGVQQMRLMTNNPRKYTGLSGYGLSIMERVPVKVTPNKWNIRYLRTKKAKLGHLIEIEDEFDREKEVQVEIRDLN</sequence>
<keyword evidence="14" id="KW-0464">Manganese</keyword>
<dbReference type="Pfam" id="PF00925">
    <property type="entry name" value="GTP_cyclohydro2"/>
    <property type="match status" value="1"/>
</dbReference>
<reference evidence="19 20" key="1">
    <citation type="journal article" date="2004" name="Nature">
        <title>Genome sequence of the ultrasmall unicellular red alga Cyanidioschyzon merolae 10D.</title>
        <authorList>
            <person name="Matsuzaki M."/>
            <person name="Misumi O."/>
            <person name="Shin-i T."/>
            <person name="Maruyama S."/>
            <person name="Takahara M."/>
            <person name="Miyagishima S."/>
            <person name="Mori T."/>
            <person name="Nishida K."/>
            <person name="Yagisawa F."/>
            <person name="Nishida K."/>
            <person name="Yoshida Y."/>
            <person name="Nishimura Y."/>
            <person name="Nakao S."/>
            <person name="Kobayashi T."/>
            <person name="Momoyama Y."/>
            <person name="Higashiyama T."/>
            <person name="Minoda A."/>
            <person name="Sano M."/>
            <person name="Nomoto H."/>
            <person name="Oishi K."/>
            <person name="Hayashi H."/>
            <person name="Ohta F."/>
            <person name="Nishizaka S."/>
            <person name="Haga S."/>
            <person name="Miura S."/>
            <person name="Morishita T."/>
            <person name="Kabeya Y."/>
            <person name="Terasawa K."/>
            <person name="Suzuki Y."/>
            <person name="Ishii Y."/>
            <person name="Asakawa S."/>
            <person name="Takano H."/>
            <person name="Ohta N."/>
            <person name="Kuroiwa H."/>
            <person name="Tanaka K."/>
            <person name="Shimizu N."/>
            <person name="Sugano S."/>
            <person name="Sato N."/>
            <person name="Nozaki H."/>
            <person name="Ogasawara N."/>
            <person name="Kohara Y."/>
            <person name="Kuroiwa T."/>
        </authorList>
    </citation>
    <scope>NUCLEOTIDE SEQUENCE [LARGE SCALE GENOMIC DNA]</scope>
    <source>
        <strain evidence="19 20">10D</strain>
    </source>
</reference>
<dbReference type="GO" id="GO:0008686">
    <property type="term" value="F:3,4-dihydroxy-2-butanone-4-phosphate synthase activity"/>
    <property type="evidence" value="ECO:0007669"/>
    <property type="project" value="InterPro"/>
</dbReference>
<dbReference type="SUPFAM" id="SSF55821">
    <property type="entry name" value="YrdC/RibB"/>
    <property type="match status" value="1"/>
</dbReference>
<evidence type="ECO:0000256" key="13">
    <source>
        <dbReference type="ARBA" id="ARBA00023134"/>
    </source>
</evidence>